<feature type="compositionally biased region" description="Polar residues" evidence="4">
    <location>
        <begin position="365"/>
        <end position="374"/>
    </location>
</feature>
<dbReference type="SMART" id="SM00283">
    <property type="entry name" value="MA"/>
    <property type="match status" value="1"/>
</dbReference>
<dbReference type="Pfam" id="PF00015">
    <property type="entry name" value="MCPsignal"/>
    <property type="match status" value="1"/>
</dbReference>
<name>A0A928V7K8_9GAMM</name>
<keyword evidence="7" id="KW-1185">Reference proteome</keyword>
<dbReference type="PROSITE" id="PS50111">
    <property type="entry name" value="CHEMOTAXIS_TRANSDUC_2"/>
    <property type="match status" value="1"/>
</dbReference>
<proteinExistence type="predicted"/>
<dbReference type="PANTHER" id="PTHR32089:SF41">
    <property type="entry name" value="METHYL-ACCEPTING CHEMOTAXIS PROTEIN"/>
    <property type="match status" value="1"/>
</dbReference>
<dbReference type="InterPro" id="IPR004089">
    <property type="entry name" value="MCPsignal_dom"/>
</dbReference>
<accession>A0A928V7K8</accession>
<dbReference type="PANTHER" id="PTHR32089">
    <property type="entry name" value="METHYL-ACCEPTING CHEMOTAXIS PROTEIN MCPB"/>
    <property type="match status" value="1"/>
</dbReference>
<organism evidence="6 7">
    <name type="scientific">Cellvibrio polysaccharolyticus</name>
    <dbReference type="NCBI Taxonomy" id="2082724"/>
    <lineage>
        <taxon>Bacteria</taxon>
        <taxon>Pseudomonadati</taxon>
        <taxon>Pseudomonadota</taxon>
        <taxon>Gammaproteobacteria</taxon>
        <taxon>Cellvibrionales</taxon>
        <taxon>Cellvibrionaceae</taxon>
        <taxon>Cellvibrio</taxon>
    </lineage>
</organism>
<comment type="subcellular location">
    <subcellularLocation>
        <location evidence="1">Membrane</location>
    </subcellularLocation>
</comment>
<feature type="domain" description="Methyl-accepting transducer" evidence="5">
    <location>
        <begin position="135"/>
        <end position="318"/>
    </location>
</feature>
<evidence type="ECO:0000256" key="4">
    <source>
        <dbReference type="SAM" id="MobiDB-lite"/>
    </source>
</evidence>
<evidence type="ECO:0000313" key="7">
    <source>
        <dbReference type="Proteomes" id="UP000652567"/>
    </source>
</evidence>
<feature type="region of interest" description="Disordered" evidence="4">
    <location>
        <begin position="356"/>
        <end position="380"/>
    </location>
</feature>
<evidence type="ECO:0000259" key="5">
    <source>
        <dbReference type="PROSITE" id="PS50111"/>
    </source>
</evidence>
<dbReference type="GO" id="GO:0007165">
    <property type="term" value="P:signal transduction"/>
    <property type="evidence" value="ECO:0007669"/>
    <property type="project" value="UniProtKB-KW"/>
</dbReference>
<dbReference type="GO" id="GO:0016020">
    <property type="term" value="C:membrane"/>
    <property type="evidence" value="ECO:0007669"/>
    <property type="project" value="UniProtKB-SubCell"/>
</dbReference>
<dbReference type="Gene3D" id="1.10.287.950">
    <property type="entry name" value="Methyl-accepting chemotaxis protein"/>
    <property type="match status" value="1"/>
</dbReference>
<dbReference type="AlphaFoldDB" id="A0A928V7K8"/>
<dbReference type="SUPFAM" id="SSF58104">
    <property type="entry name" value="Methyl-accepting chemotaxis protein (MCP) signaling domain"/>
    <property type="match status" value="1"/>
</dbReference>
<evidence type="ECO:0000256" key="3">
    <source>
        <dbReference type="PROSITE-ProRule" id="PRU00284"/>
    </source>
</evidence>
<protein>
    <submittedName>
        <fullName evidence="6">Chemotaxis protein</fullName>
    </submittedName>
</protein>
<dbReference type="Proteomes" id="UP000652567">
    <property type="component" value="Unassembled WGS sequence"/>
</dbReference>
<evidence type="ECO:0000313" key="6">
    <source>
        <dbReference type="EMBL" id="MBE8718371.1"/>
    </source>
</evidence>
<comment type="caution">
    <text evidence="6">The sequence shown here is derived from an EMBL/GenBank/DDBJ whole genome shotgun (WGS) entry which is preliminary data.</text>
</comment>
<dbReference type="EMBL" id="PRDL01000001">
    <property type="protein sequence ID" value="MBE8718371.1"/>
    <property type="molecule type" value="Genomic_DNA"/>
</dbReference>
<gene>
    <name evidence="6" type="ORF">C4F51_14340</name>
</gene>
<sequence>MPKMDFRYALLVLPVLAGWATGYYFHTLVGALASTFGAALIFQYLLKHPAAVNQFPDPPSTDPYFVASCHNSVGIIDNTIKEVLHNMEQVASIQADAIKTLNSAFSDFKVLLDQQQSDVHRLLFEDDLGGGVKMSSLADNTSTTLNRLVNTAITMSQGSHALMEKVGKVSADMPQVMKAMKDIDQIASQTNLLALNAAIEAARAGDAGRGFAVVADEVRALSNRSAGFSHTIQEQLLHINRAVQSLADDVQSVASQDMTYVMSARQEVEKTLTALIEKAQSDLDVAAGLKMVSTQLLQALHDAIRGLQFEDMSSQNIHYTRESLTRLWPLMKTLSLVDADGNTDQQKVINEVESWQKKQAERNHNPVSASSMSSGGVEFF</sequence>
<evidence type="ECO:0000256" key="1">
    <source>
        <dbReference type="ARBA" id="ARBA00004370"/>
    </source>
</evidence>
<reference evidence="6" key="1">
    <citation type="submission" date="2018-07" db="EMBL/GenBank/DDBJ databases">
        <title>Genome assembly of strain Ka43.</title>
        <authorList>
            <person name="Kukolya J."/>
            <person name="Nagy I."/>
            <person name="Horvath B."/>
            <person name="Toth A."/>
        </authorList>
    </citation>
    <scope>NUCLEOTIDE SEQUENCE</scope>
    <source>
        <strain evidence="6">KB43</strain>
    </source>
</reference>
<evidence type="ECO:0000256" key="2">
    <source>
        <dbReference type="ARBA" id="ARBA00023224"/>
    </source>
</evidence>
<keyword evidence="2 3" id="KW-0807">Transducer</keyword>
<dbReference type="GO" id="GO:0006935">
    <property type="term" value="P:chemotaxis"/>
    <property type="evidence" value="ECO:0007669"/>
    <property type="project" value="UniProtKB-ARBA"/>
</dbReference>